<protein>
    <recommendedName>
        <fullName evidence="1">KAP NTPase domain-containing protein</fullName>
    </recommendedName>
</protein>
<evidence type="ECO:0000313" key="3">
    <source>
        <dbReference type="Proteomes" id="UP000024332"/>
    </source>
</evidence>
<feature type="domain" description="KAP NTPase" evidence="1">
    <location>
        <begin position="26"/>
        <end position="73"/>
    </location>
</feature>
<dbReference type="AlphaFoldDB" id="A0A031LW72"/>
<organism evidence="2 3">
    <name type="scientific">Candidatus Acidianus copahuensis</name>
    <dbReference type="NCBI Taxonomy" id="1160895"/>
    <lineage>
        <taxon>Archaea</taxon>
        <taxon>Thermoproteota</taxon>
        <taxon>Thermoprotei</taxon>
        <taxon>Sulfolobales</taxon>
        <taxon>Sulfolobaceae</taxon>
        <taxon>Acidianus</taxon>
    </lineage>
</organism>
<dbReference type="EMBL" id="JFZT01000005">
    <property type="protein sequence ID" value="EZQ12056.1"/>
    <property type="molecule type" value="Genomic_DNA"/>
</dbReference>
<dbReference type="Pfam" id="PF07693">
    <property type="entry name" value="KAP_NTPase"/>
    <property type="match status" value="1"/>
</dbReference>
<dbReference type="STRING" id="1160895.CM19_00195"/>
<dbReference type="InterPro" id="IPR027417">
    <property type="entry name" value="P-loop_NTPase"/>
</dbReference>
<gene>
    <name evidence="2" type="ORF">CM19_00195</name>
</gene>
<sequence>MTLCSFPEDTITKLTTINPKILGERYINLYNKLLNRTKEGKTTFLTGEPGMGKTTFLIKLKEDLRNDNFIPLVIDLVSKSDFTEEFFFSL</sequence>
<keyword evidence="3" id="KW-1185">Reference proteome</keyword>
<name>A0A031LW72_9CREN</name>
<dbReference type="Gene3D" id="3.40.50.300">
    <property type="entry name" value="P-loop containing nucleotide triphosphate hydrolases"/>
    <property type="match status" value="1"/>
</dbReference>
<reference evidence="2 3" key="1">
    <citation type="submission" date="2014-03" db="EMBL/GenBank/DDBJ databases">
        <title>Draft genome sequence of the novel thermoacidophilic archaea Acidianus copahuensis ALE1 strain, isolated from Copahue volcanic area in Neuquen Argentina.</title>
        <authorList>
            <person name="Urbieta M.S."/>
            <person name="Rascovan N."/>
            <person name="Castro C."/>
            <person name="Revale S."/>
            <person name="Giaveno M.A."/>
            <person name="Vazquez M.P."/>
            <person name="Donati E.R."/>
        </authorList>
    </citation>
    <scope>NUCLEOTIDE SEQUENCE [LARGE SCALE GENOMIC DNA]</scope>
    <source>
        <strain evidence="2 3">ALE1</strain>
    </source>
</reference>
<dbReference type="Proteomes" id="UP000024332">
    <property type="component" value="Unassembled WGS sequence"/>
</dbReference>
<dbReference type="SUPFAM" id="SSF52540">
    <property type="entry name" value="P-loop containing nucleoside triphosphate hydrolases"/>
    <property type="match status" value="1"/>
</dbReference>
<dbReference type="RefSeq" id="WP_048098440.1">
    <property type="nucleotide sequence ID" value="NZ_JFZT01000005.1"/>
</dbReference>
<dbReference type="OrthoDB" id="40994at2157"/>
<evidence type="ECO:0000259" key="1">
    <source>
        <dbReference type="Pfam" id="PF07693"/>
    </source>
</evidence>
<dbReference type="InterPro" id="IPR011646">
    <property type="entry name" value="KAP_P-loop"/>
</dbReference>
<accession>A0A031LW72</accession>
<proteinExistence type="predicted"/>
<comment type="caution">
    <text evidence="2">The sequence shown here is derived from an EMBL/GenBank/DDBJ whole genome shotgun (WGS) entry which is preliminary data.</text>
</comment>
<evidence type="ECO:0000313" key="2">
    <source>
        <dbReference type="EMBL" id="EZQ12056.1"/>
    </source>
</evidence>